<evidence type="ECO:0000313" key="9">
    <source>
        <dbReference type="Proteomes" id="UP000269352"/>
    </source>
</evidence>
<organism evidence="8 9">
    <name type="scientific">Termititenax aidoneus</name>
    <dbReference type="NCBI Taxonomy" id="2218524"/>
    <lineage>
        <taxon>Bacteria</taxon>
        <taxon>Bacillati</taxon>
        <taxon>Candidatus Margulisiibacteriota</taxon>
        <taxon>Candidatus Termititenacia</taxon>
        <taxon>Candidatus Termititenacales</taxon>
        <taxon>Candidatus Termititenacaceae</taxon>
        <taxon>Candidatus Termititenax</taxon>
    </lineage>
</organism>
<dbReference type="GO" id="GO:0045892">
    <property type="term" value="P:negative regulation of DNA-templated transcription"/>
    <property type="evidence" value="ECO:0007669"/>
    <property type="project" value="InterPro"/>
</dbReference>
<dbReference type="GO" id="GO:0051775">
    <property type="term" value="P:response to redox state"/>
    <property type="evidence" value="ECO:0007669"/>
    <property type="project" value="InterPro"/>
</dbReference>
<dbReference type="SUPFAM" id="SSF46785">
    <property type="entry name" value="Winged helix' DNA-binding domain"/>
    <property type="match status" value="1"/>
</dbReference>
<feature type="binding site" evidence="6">
    <location>
        <begin position="89"/>
        <end position="94"/>
    </location>
    <ligand>
        <name>NAD(+)</name>
        <dbReference type="ChEBI" id="CHEBI:57540"/>
    </ligand>
</feature>
<keyword evidence="4 6" id="KW-0238">DNA-binding</keyword>
<dbReference type="InterPro" id="IPR036388">
    <property type="entry name" value="WH-like_DNA-bd_sf"/>
</dbReference>
<protein>
    <recommendedName>
        <fullName evidence="6">Redox-sensing transcriptional repressor Rex</fullName>
    </recommendedName>
</protein>
<evidence type="ECO:0000256" key="3">
    <source>
        <dbReference type="ARBA" id="ARBA00023015"/>
    </source>
</evidence>
<keyword evidence="6" id="KW-0520">NAD</keyword>
<dbReference type="SUPFAM" id="SSF51735">
    <property type="entry name" value="NAD(P)-binding Rossmann-fold domains"/>
    <property type="match status" value="1"/>
</dbReference>
<evidence type="ECO:0000256" key="2">
    <source>
        <dbReference type="ARBA" id="ARBA00022491"/>
    </source>
</evidence>
<dbReference type="InterPro" id="IPR036291">
    <property type="entry name" value="NAD(P)-bd_dom_sf"/>
</dbReference>
<evidence type="ECO:0000256" key="4">
    <source>
        <dbReference type="ARBA" id="ARBA00023125"/>
    </source>
</evidence>
<dbReference type="InterPro" id="IPR003781">
    <property type="entry name" value="CoA-bd"/>
</dbReference>
<dbReference type="NCBIfam" id="NF003996">
    <property type="entry name" value="PRK05472.2-5"/>
    <property type="match status" value="1"/>
</dbReference>
<name>A0A388TBX1_TERA1</name>
<gene>
    <name evidence="6 8" type="primary">rex</name>
    <name evidence="8" type="ORF">NO1_1489</name>
</gene>
<feature type="domain" description="CoA-binding" evidence="7">
    <location>
        <begin position="78"/>
        <end position="185"/>
    </location>
</feature>
<keyword evidence="9" id="KW-1185">Reference proteome</keyword>
<dbReference type="Pfam" id="PF06971">
    <property type="entry name" value="Put_DNA-bind_N"/>
    <property type="match status" value="1"/>
</dbReference>
<keyword evidence="5 6" id="KW-0804">Transcription</keyword>
<comment type="similarity">
    <text evidence="6">Belongs to the transcriptional regulatory Rex family.</text>
</comment>
<dbReference type="InterPro" id="IPR009718">
    <property type="entry name" value="Rex_DNA-bd_C_dom"/>
</dbReference>
<proteinExistence type="inferred from homology"/>
<dbReference type="GO" id="GO:0003677">
    <property type="term" value="F:DNA binding"/>
    <property type="evidence" value="ECO:0007669"/>
    <property type="project" value="UniProtKB-UniRule"/>
</dbReference>
<evidence type="ECO:0000313" key="8">
    <source>
        <dbReference type="EMBL" id="GBR74284.1"/>
    </source>
</evidence>
<dbReference type="HAMAP" id="MF_01131">
    <property type="entry name" value="Rex"/>
    <property type="match status" value="1"/>
</dbReference>
<dbReference type="EMBL" id="BGZN01000038">
    <property type="protein sequence ID" value="GBR74284.1"/>
    <property type="molecule type" value="Genomic_DNA"/>
</dbReference>
<keyword evidence="2 6" id="KW-0678">Repressor</keyword>
<accession>A0A388TBX1</accession>
<dbReference type="Gene3D" id="1.10.10.10">
    <property type="entry name" value="Winged helix-like DNA-binding domain superfamily/Winged helix DNA-binding domain"/>
    <property type="match status" value="1"/>
</dbReference>
<evidence type="ECO:0000256" key="6">
    <source>
        <dbReference type="HAMAP-Rule" id="MF_01131"/>
    </source>
</evidence>
<dbReference type="NCBIfam" id="NF003994">
    <property type="entry name" value="PRK05472.2-3"/>
    <property type="match status" value="1"/>
</dbReference>
<comment type="subunit">
    <text evidence="6">Homodimer.</text>
</comment>
<comment type="subcellular location">
    <subcellularLocation>
        <location evidence="6">Cytoplasm</location>
    </subcellularLocation>
</comment>
<dbReference type="Proteomes" id="UP000269352">
    <property type="component" value="Unassembled WGS sequence"/>
</dbReference>
<evidence type="ECO:0000256" key="1">
    <source>
        <dbReference type="ARBA" id="ARBA00022490"/>
    </source>
</evidence>
<dbReference type="GO" id="GO:0005737">
    <property type="term" value="C:cytoplasm"/>
    <property type="evidence" value="ECO:0007669"/>
    <property type="project" value="UniProtKB-SubCell"/>
</dbReference>
<keyword evidence="1 6" id="KW-0963">Cytoplasm</keyword>
<dbReference type="PANTHER" id="PTHR35786">
    <property type="entry name" value="REDOX-SENSING TRANSCRIPTIONAL REPRESSOR REX"/>
    <property type="match status" value="1"/>
</dbReference>
<comment type="caution">
    <text evidence="8">The sequence shown here is derived from an EMBL/GenBank/DDBJ whole genome shotgun (WGS) entry which is preliminary data.</text>
</comment>
<dbReference type="Pfam" id="PF02629">
    <property type="entry name" value="CoA_binding"/>
    <property type="match status" value="1"/>
</dbReference>
<sequence length="209" mass="22982">MSAPISGKAIKRLILYHYILSDCLLKENEYISSQQIAELLKIDDSQVRKDIALCAASGKSNVGYNTKELKKSIEQLLGFKAQKAAFILGAGNLGSALAKHADFADYGLDIAALFDNDPAKIDTLLNGKKIYPLSELYHVATHEQLVNKRKVEIAILTVPASAAQSSAELLVRAQIKYIWNFTPVVLSVPEDVRVCNENLIGNFLDFTND</sequence>
<dbReference type="InterPro" id="IPR022876">
    <property type="entry name" value="Tscrpt_rep_Rex"/>
</dbReference>
<comment type="function">
    <text evidence="6">Modulates transcription in response to changes in cellular NADH/NAD(+) redox state.</text>
</comment>
<feature type="DNA-binding region" description="H-T-H motif" evidence="6">
    <location>
        <begin position="15"/>
        <end position="54"/>
    </location>
</feature>
<dbReference type="AlphaFoldDB" id="A0A388TBX1"/>
<keyword evidence="3 6" id="KW-0805">Transcription regulation</keyword>
<dbReference type="NCBIfam" id="NF003995">
    <property type="entry name" value="PRK05472.2-4"/>
    <property type="match status" value="1"/>
</dbReference>
<evidence type="ECO:0000259" key="7">
    <source>
        <dbReference type="SMART" id="SM00881"/>
    </source>
</evidence>
<reference evidence="8 9" key="1">
    <citation type="journal article" date="2019" name="ISME J.">
        <title>Genome analyses of uncultured TG2/ZB3 bacteria in 'Margulisbacteria' specifically attached to ectosymbiotic spirochetes of protists in the termite gut.</title>
        <authorList>
            <person name="Utami Y.D."/>
            <person name="Kuwahara H."/>
            <person name="Igai K."/>
            <person name="Murakami T."/>
            <person name="Sugaya K."/>
            <person name="Morikawa T."/>
            <person name="Nagura Y."/>
            <person name="Yuki M."/>
            <person name="Deevong P."/>
            <person name="Inoue T."/>
            <person name="Kihara K."/>
            <person name="Lo N."/>
            <person name="Yamada A."/>
            <person name="Ohkuma M."/>
            <person name="Hongoh Y."/>
        </authorList>
    </citation>
    <scope>NUCLEOTIDE SEQUENCE [LARGE SCALE GENOMIC DNA]</scope>
    <source>
        <strain evidence="8">NkOx7-01</strain>
    </source>
</reference>
<dbReference type="InterPro" id="IPR036390">
    <property type="entry name" value="WH_DNA-bd_sf"/>
</dbReference>
<dbReference type="PANTHER" id="PTHR35786:SF1">
    <property type="entry name" value="REDOX-SENSING TRANSCRIPTIONAL REPRESSOR REX 1"/>
    <property type="match status" value="1"/>
</dbReference>
<dbReference type="GO" id="GO:0003700">
    <property type="term" value="F:DNA-binding transcription factor activity"/>
    <property type="evidence" value="ECO:0007669"/>
    <property type="project" value="UniProtKB-UniRule"/>
</dbReference>
<dbReference type="SMART" id="SM00881">
    <property type="entry name" value="CoA_binding"/>
    <property type="match status" value="1"/>
</dbReference>
<evidence type="ECO:0000256" key="5">
    <source>
        <dbReference type="ARBA" id="ARBA00023163"/>
    </source>
</evidence>
<dbReference type="Gene3D" id="3.40.50.720">
    <property type="entry name" value="NAD(P)-binding Rossmann-like Domain"/>
    <property type="match status" value="1"/>
</dbReference>